<keyword evidence="2" id="KW-1185">Reference proteome</keyword>
<dbReference type="AlphaFoldDB" id="A0A5M6D270"/>
<accession>A0A5M6D270</accession>
<evidence type="ECO:0000313" key="2">
    <source>
        <dbReference type="Proteomes" id="UP000324479"/>
    </source>
</evidence>
<comment type="caution">
    <text evidence="1">The sequence shown here is derived from an EMBL/GenBank/DDBJ whole genome shotgun (WGS) entry which is preliminary data.</text>
</comment>
<dbReference type="RefSeq" id="WP_150079069.1">
    <property type="nucleotide sequence ID" value="NZ_VWOX01000017.1"/>
</dbReference>
<dbReference type="Proteomes" id="UP000324479">
    <property type="component" value="Unassembled WGS sequence"/>
</dbReference>
<dbReference type="Pfam" id="PF08734">
    <property type="entry name" value="GYD"/>
    <property type="match status" value="1"/>
</dbReference>
<name>A0A5M6D270_9BACT</name>
<gene>
    <name evidence="1" type="ORF">FYK55_23465</name>
</gene>
<dbReference type="EMBL" id="VWOX01000017">
    <property type="protein sequence ID" value="KAA5539759.1"/>
    <property type="molecule type" value="Genomic_DNA"/>
</dbReference>
<organism evidence="1 2">
    <name type="scientific">Roseiconus nitratireducens</name>
    <dbReference type="NCBI Taxonomy" id="2605748"/>
    <lineage>
        <taxon>Bacteria</taxon>
        <taxon>Pseudomonadati</taxon>
        <taxon>Planctomycetota</taxon>
        <taxon>Planctomycetia</taxon>
        <taxon>Pirellulales</taxon>
        <taxon>Pirellulaceae</taxon>
        <taxon>Roseiconus</taxon>
    </lineage>
</organism>
<proteinExistence type="predicted"/>
<reference evidence="1 2" key="1">
    <citation type="submission" date="2019-08" db="EMBL/GenBank/DDBJ databases">
        <authorList>
            <person name="Dhanesh K."/>
            <person name="Kumar G."/>
            <person name="Sasikala C."/>
            <person name="Venkata Ramana C."/>
        </authorList>
    </citation>
    <scope>NUCLEOTIDE SEQUENCE [LARGE SCALE GENOMIC DNA]</scope>
    <source>
        <strain evidence="1 2">JC645</strain>
    </source>
</reference>
<sequence>MIRYLTLITLTDQGVRDIGDSVQRASVFAESVRNAGGKLLSQTWTVGQYDGCVVFEAPDELTGASLLLNLEKGGNVRTLSMRCYDRQEFEQILQVSP</sequence>
<evidence type="ECO:0000313" key="1">
    <source>
        <dbReference type="EMBL" id="KAA5539759.1"/>
    </source>
</evidence>
<dbReference type="InterPro" id="IPR014845">
    <property type="entry name" value="GYD/TTHA1554"/>
</dbReference>
<protein>
    <submittedName>
        <fullName evidence="1">GYD domain-containing protein</fullName>
    </submittedName>
</protein>